<evidence type="ECO:0000256" key="2">
    <source>
        <dbReference type="ARBA" id="ARBA00022840"/>
    </source>
</evidence>
<dbReference type="InterPro" id="IPR058031">
    <property type="entry name" value="AAA_lid_NorR"/>
</dbReference>
<dbReference type="InterPro" id="IPR002078">
    <property type="entry name" value="Sigma_54_int"/>
</dbReference>
<dbReference type="PROSITE" id="PS00676">
    <property type="entry name" value="SIGMA54_INTERACT_2"/>
    <property type="match status" value="1"/>
</dbReference>
<gene>
    <name evidence="5" type="ORF">E5K00_05100</name>
</gene>
<organism evidence="5 6">
    <name type="scientific">Hymenobacter aquaticus</name>
    <dbReference type="NCBI Taxonomy" id="1867101"/>
    <lineage>
        <taxon>Bacteria</taxon>
        <taxon>Pseudomonadati</taxon>
        <taxon>Bacteroidota</taxon>
        <taxon>Cytophagia</taxon>
        <taxon>Cytophagales</taxon>
        <taxon>Hymenobacteraceae</taxon>
        <taxon>Hymenobacter</taxon>
    </lineage>
</organism>
<name>A0A4Z0Q612_9BACT</name>
<dbReference type="GO" id="GO:0005524">
    <property type="term" value="F:ATP binding"/>
    <property type="evidence" value="ECO:0007669"/>
    <property type="project" value="UniProtKB-KW"/>
</dbReference>
<dbReference type="InterPro" id="IPR025662">
    <property type="entry name" value="Sigma_54_int_dom_ATP-bd_1"/>
</dbReference>
<accession>A0A4Z0Q612</accession>
<dbReference type="AlphaFoldDB" id="A0A4Z0Q612"/>
<dbReference type="GO" id="GO:0006355">
    <property type="term" value="P:regulation of DNA-templated transcription"/>
    <property type="evidence" value="ECO:0007669"/>
    <property type="project" value="InterPro"/>
</dbReference>
<evidence type="ECO:0000256" key="1">
    <source>
        <dbReference type="ARBA" id="ARBA00022741"/>
    </source>
</evidence>
<evidence type="ECO:0000259" key="4">
    <source>
        <dbReference type="PROSITE" id="PS50045"/>
    </source>
</evidence>
<evidence type="ECO:0000313" key="5">
    <source>
        <dbReference type="EMBL" id="TGE24593.1"/>
    </source>
</evidence>
<keyword evidence="1" id="KW-0547">Nucleotide-binding</keyword>
<dbReference type="GO" id="GO:0003677">
    <property type="term" value="F:DNA binding"/>
    <property type="evidence" value="ECO:0007669"/>
    <property type="project" value="UniProtKB-KW"/>
</dbReference>
<keyword evidence="6" id="KW-1185">Reference proteome</keyword>
<dbReference type="PROSITE" id="PS00675">
    <property type="entry name" value="SIGMA54_INTERACT_1"/>
    <property type="match status" value="1"/>
</dbReference>
<keyword evidence="3" id="KW-0238">DNA-binding</keyword>
<dbReference type="Pfam" id="PF25601">
    <property type="entry name" value="AAA_lid_14"/>
    <property type="match status" value="1"/>
</dbReference>
<dbReference type="PROSITE" id="PS50045">
    <property type="entry name" value="SIGMA54_INTERACT_4"/>
    <property type="match status" value="1"/>
</dbReference>
<dbReference type="InterPro" id="IPR025943">
    <property type="entry name" value="Sigma_54_int_dom_ATP-bd_2"/>
</dbReference>
<evidence type="ECO:0000256" key="3">
    <source>
        <dbReference type="ARBA" id="ARBA00023125"/>
    </source>
</evidence>
<dbReference type="PANTHER" id="PTHR32071:SF117">
    <property type="entry name" value="PTS-DEPENDENT DIHYDROXYACETONE KINASE OPERON REGULATORY PROTEIN-RELATED"/>
    <property type="match status" value="1"/>
</dbReference>
<dbReference type="SMART" id="SM00382">
    <property type="entry name" value="AAA"/>
    <property type="match status" value="1"/>
</dbReference>
<dbReference type="Pfam" id="PF00158">
    <property type="entry name" value="Sigma54_activat"/>
    <property type="match status" value="1"/>
</dbReference>
<feature type="domain" description="Sigma-54 factor interaction" evidence="4">
    <location>
        <begin position="213"/>
        <end position="439"/>
    </location>
</feature>
<protein>
    <submittedName>
        <fullName evidence="5">Sigma-54-dependent Fis family transcriptional regulator</fullName>
    </submittedName>
</protein>
<evidence type="ECO:0000313" key="6">
    <source>
        <dbReference type="Proteomes" id="UP000297549"/>
    </source>
</evidence>
<dbReference type="OrthoDB" id="9782110at2"/>
<dbReference type="SUPFAM" id="SSF52540">
    <property type="entry name" value="P-loop containing nucleoside triphosphate hydrolases"/>
    <property type="match status" value="1"/>
</dbReference>
<dbReference type="InterPro" id="IPR003593">
    <property type="entry name" value="AAA+_ATPase"/>
</dbReference>
<dbReference type="Gene3D" id="3.40.50.300">
    <property type="entry name" value="P-loop containing nucleotide triphosphate hydrolases"/>
    <property type="match status" value="1"/>
</dbReference>
<reference evidence="5 6" key="1">
    <citation type="submission" date="2019-04" db="EMBL/GenBank/DDBJ databases">
        <authorList>
            <person name="Feng G."/>
            <person name="Zhang J."/>
            <person name="Zhu H."/>
        </authorList>
    </citation>
    <scope>NUCLEOTIDE SEQUENCE [LARGE SCALE GENOMIC DNA]</scope>
    <source>
        <strain evidence="5 6">JCM 31653</strain>
    </source>
</reference>
<dbReference type="CDD" id="cd00009">
    <property type="entry name" value="AAA"/>
    <property type="match status" value="1"/>
</dbReference>
<dbReference type="InterPro" id="IPR027417">
    <property type="entry name" value="P-loop_NTPase"/>
</dbReference>
<dbReference type="Gene3D" id="1.10.8.60">
    <property type="match status" value="1"/>
</dbReference>
<proteinExistence type="predicted"/>
<dbReference type="PANTHER" id="PTHR32071">
    <property type="entry name" value="TRANSCRIPTIONAL REGULATORY PROTEIN"/>
    <property type="match status" value="1"/>
</dbReference>
<sequence length="535" mass="60070">MLFYINAQLRIFILAPCPICGSSARQLSSCSQLSGGVGFHWFPLVSAGFRWLPPYPIAKNVGSNGCPCRPGPRFWPATIFFAMADYTVWFKPFTSHHERLLKILGPLEQAGLELRALHLDDTPRGAGIIFLDHQAALEDIQETLEAFTLYADTKIIAVAVSLLPTSTTWALLRSGVVEVFSWFEVEKPVQIVLSRLQYWQTQEEKVAYLQQRMVGTSRCWLNTLRQLVDMALSNCQVLIMGESGTGKELVAQEIHQLDPRPDKRDCVVVDCTNLIPGLSGSELFGHEKGAFTNAISTRDGALALAHEGTLFLDELGELPLPLQAELLRALQEGTYKRVGSNTWRKASFRLVSATNRDLLAEVHKGTFRQDLYYRVSGWTCQLPPLRERKEDIVVLAEHFFRHQHHIYQPVDRQVYDFLLLRDYPGNVRELQQLINRIANKHLGEGPITIGDIPRSDWPDFARLGPGLPGNDLEAGVKSLLYQGLGLKEIKDQVTEIAKKVAITHENGNLKLAAHRLGCSERILQMHRRGEPEVAG</sequence>
<dbReference type="EMBL" id="SRLC01000001">
    <property type="protein sequence ID" value="TGE24593.1"/>
    <property type="molecule type" value="Genomic_DNA"/>
</dbReference>
<comment type="caution">
    <text evidence="5">The sequence shown here is derived from an EMBL/GenBank/DDBJ whole genome shotgun (WGS) entry which is preliminary data.</text>
</comment>
<keyword evidence="2" id="KW-0067">ATP-binding</keyword>
<dbReference type="Proteomes" id="UP000297549">
    <property type="component" value="Unassembled WGS sequence"/>
</dbReference>
<dbReference type="FunFam" id="3.40.50.300:FF:000006">
    <property type="entry name" value="DNA-binding transcriptional regulator NtrC"/>
    <property type="match status" value="1"/>
</dbReference>